<evidence type="ECO:0000259" key="7">
    <source>
        <dbReference type="PROSITE" id="PS50014"/>
    </source>
</evidence>
<dbReference type="SMART" id="SM00297">
    <property type="entry name" value="BROMO"/>
    <property type="match status" value="1"/>
</dbReference>
<proteinExistence type="predicted"/>
<feature type="region of interest" description="Disordered" evidence="6">
    <location>
        <begin position="98"/>
        <end position="122"/>
    </location>
</feature>
<dbReference type="InterPro" id="IPR038336">
    <property type="entry name" value="NET_sf"/>
</dbReference>
<keyword evidence="10" id="KW-1185">Reference proteome</keyword>
<feature type="domain" description="Bromo" evidence="7">
    <location>
        <begin position="482"/>
        <end position="554"/>
    </location>
</feature>
<protein>
    <recommendedName>
        <fullName evidence="11">Transcription factor GTE4</fullName>
    </recommendedName>
</protein>
<feature type="region of interest" description="Disordered" evidence="6">
    <location>
        <begin position="1"/>
        <end position="86"/>
    </location>
</feature>
<dbReference type="PROSITE" id="PS51525">
    <property type="entry name" value="NET"/>
    <property type="match status" value="1"/>
</dbReference>
<dbReference type="Pfam" id="PF00439">
    <property type="entry name" value="Bromodomain"/>
    <property type="match status" value="1"/>
</dbReference>
<dbReference type="Gene3D" id="1.20.920.10">
    <property type="entry name" value="Bromodomain-like"/>
    <property type="match status" value="1"/>
</dbReference>
<feature type="region of interest" description="Disordered" evidence="6">
    <location>
        <begin position="167"/>
        <end position="316"/>
    </location>
</feature>
<feature type="compositionally biased region" description="Polar residues" evidence="6">
    <location>
        <begin position="256"/>
        <end position="270"/>
    </location>
</feature>
<dbReference type="InterPro" id="IPR027353">
    <property type="entry name" value="NET_dom"/>
</dbReference>
<organism evidence="9 10">
    <name type="scientific">Stylosanthes scabra</name>
    <dbReference type="NCBI Taxonomy" id="79078"/>
    <lineage>
        <taxon>Eukaryota</taxon>
        <taxon>Viridiplantae</taxon>
        <taxon>Streptophyta</taxon>
        <taxon>Embryophyta</taxon>
        <taxon>Tracheophyta</taxon>
        <taxon>Spermatophyta</taxon>
        <taxon>Magnoliopsida</taxon>
        <taxon>eudicotyledons</taxon>
        <taxon>Gunneridae</taxon>
        <taxon>Pentapetalae</taxon>
        <taxon>rosids</taxon>
        <taxon>fabids</taxon>
        <taxon>Fabales</taxon>
        <taxon>Fabaceae</taxon>
        <taxon>Papilionoideae</taxon>
        <taxon>50 kb inversion clade</taxon>
        <taxon>dalbergioids sensu lato</taxon>
        <taxon>Dalbergieae</taxon>
        <taxon>Pterocarpus clade</taxon>
        <taxon>Stylosanthes</taxon>
    </lineage>
</organism>
<feature type="compositionally biased region" description="Basic and acidic residues" evidence="6">
    <location>
        <begin position="113"/>
        <end position="122"/>
    </location>
</feature>
<gene>
    <name evidence="9" type="ORF">PIB30_064578</name>
</gene>
<feature type="compositionally biased region" description="Basic and acidic residues" evidence="6">
    <location>
        <begin position="235"/>
        <end position="247"/>
    </location>
</feature>
<feature type="coiled-coil region" evidence="5">
    <location>
        <begin position="325"/>
        <end position="352"/>
    </location>
</feature>
<dbReference type="Proteomes" id="UP001341840">
    <property type="component" value="Unassembled WGS sequence"/>
</dbReference>
<keyword evidence="1" id="KW-0805">Transcription regulation</keyword>
<dbReference type="InterPro" id="IPR001487">
    <property type="entry name" value="Bromodomain"/>
</dbReference>
<keyword evidence="5" id="KW-0175">Coiled coil</keyword>
<feature type="region of interest" description="Disordered" evidence="6">
    <location>
        <begin position="620"/>
        <end position="650"/>
    </location>
</feature>
<keyword evidence="2 4" id="KW-0103">Bromodomain</keyword>
<feature type="compositionally biased region" description="Low complexity" evidence="6">
    <location>
        <begin position="69"/>
        <end position="86"/>
    </location>
</feature>
<evidence type="ECO:0000256" key="6">
    <source>
        <dbReference type="SAM" id="MobiDB-lite"/>
    </source>
</evidence>
<feature type="compositionally biased region" description="Basic and acidic residues" evidence="6">
    <location>
        <begin position="11"/>
        <end position="21"/>
    </location>
</feature>
<evidence type="ECO:0000256" key="1">
    <source>
        <dbReference type="ARBA" id="ARBA00023015"/>
    </source>
</evidence>
<feature type="domain" description="NET" evidence="8">
    <location>
        <begin position="640"/>
        <end position="721"/>
    </location>
</feature>
<evidence type="ECO:0008006" key="11">
    <source>
        <dbReference type="Google" id="ProtNLM"/>
    </source>
</evidence>
<feature type="compositionally biased region" description="Polar residues" evidence="6">
    <location>
        <begin position="167"/>
        <end position="179"/>
    </location>
</feature>
<evidence type="ECO:0000256" key="4">
    <source>
        <dbReference type="PROSITE-ProRule" id="PRU00035"/>
    </source>
</evidence>
<feature type="compositionally biased region" description="Basic and acidic residues" evidence="6">
    <location>
        <begin position="209"/>
        <end position="218"/>
    </location>
</feature>
<accession>A0ABU6ULB8</accession>
<dbReference type="Gene3D" id="1.20.1270.220">
    <property type="match status" value="1"/>
</dbReference>
<evidence type="ECO:0000256" key="5">
    <source>
        <dbReference type="SAM" id="Coils"/>
    </source>
</evidence>
<evidence type="ECO:0000256" key="2">
    <source>
        <dbReference type="ARBA" id="ARBA00023117"/>
    </source>
</evidence>
<keyword evidence="3" id="KW-0804">Transcription</keyword>
<comment type="caution">
    <text evidence="9">The sequence shown here is derived from an EMBL/GenBank/DDBJ whole genome shotgun (WGS) entry which is preliminary data.</text>
</comment>
<evidence type="ECO:0000259" key="8">
    <source>
        <dbReference type="PROSITE" id="PS51525"/>
    </source>
</evidence>
<feature type="region of interest" description="Disordered" evidence="6">
    <location>
        <begin position="748"/>
        <end position="812"/>
    </location>
</feature>
<dbReference type="InterPro" id="IPR036427">
    <property type="entry name" value="Bromodomain-like_sf"/>
</dbReference>
<feature type="compositionally biased region" description="Low complexity" evidence="6">
    <location>
        <begin position="775"/>
        <end position="812"/>
    </location>
</feature>
<name>A0ABU6ULB8_9FABA</name>
<dbReference type="InterPro" id="IPR037377">
    <property type="entry name" value="GTE_bromo"/>
</dbReference>
<reference evidence="9 10" key="1">
    <citation type="journal article" date="2023" name="Plants (Basel)">
        <title>Bridging the Gap: Combining Genomics and Transcriptomics Approaches to Understand Stylosanthes scabra, an Orphan Legume from the Brazilian Caatinga.</title>
        <authorList>
            <person name="Ferreira-Neto J.R.C."/>
            <person name="da Silva M.D."/>
            <person name="Binneck E."/>
            <person name="de Melo N.F."/>
            <person name="da Silva R.H."/>
            <person name="de Melo A.L.T.M."/>
            <person name="Pandolfi V."/>
            <person name="Bustamante F.O."/>
            <person name="Brasileiro-Vidal A.C."/>
            <person name="Benko-Iseppon A.M."/>
        </authorList>
    </citation>
    <scope>NUCLEOTIDE SEQUENCE [LARGE SCALE GENOMIC DNA]</scope>
    <source>
        <tissue evidence="9">Leaves</tissue>
    </source>
</reference>
<dbReference type="EMBL" id="JASCZI010121460">
    <property type="protein sequence ID" value="MED6161844.1"/>
    <property type="molecule type" value="Genomic_DNA"/>
</dbReference>
<dbReference type="PROSITE" id="PS50014">
    <property type="entry name" value="BROMODOMAIN_2"/>
    <property type="match status" value="1"/>
</dbReference>
<evidence type="ECO:0000313" key="9">
    <source>
        <dbReference type="EMBL" id="MED6161844.1"/>
    </source>
</evidence>
<dbReference type="SUPFAM" id="SSF47370">
    <property type="entry name" value="Bromodomain"/>
    <property type="match status" value="1"/>
</dbReference>
<feature type="compositionally biased region" description="Polar residues" evidence="6">
    <location>
        <begin position="102"/>
        <end position="112"/>
    </location>
</feature>
<sequence length="812" mass="88705">MASGPIDGVDEGAKQKQRFSESKVYTRRVFKGTKKDPNALNTATATAKNDHTSTSKNGNTAISKHDDTATATSATANASDTTAATTATPVAISPTAAVANNIPESSNDSTVKNIERDGPLGKSHDVLLADSLAPEAQPVQQSAAQPVQQPAAVPEVLNLVQPQVNSTLEDGSSAQQQERSILEDKDSAEPQESSRLDDGEFSRPQQEGSRLEDGDSARPQESSRLVDGDSAQPQERLRVEESSRLEDGDSAMLEGNSVQPPVIQLSNDSYNHFPEEASGPDLQQDNDGPVSGNVAPSTQNLPSGSESLPPGLPDRIKINLSSRSRQEMRELRWKLENELEVVRNLVEKIELKQGQVDGYRQLSVLVSDGVDNGSGAKRSLSEVVSAGVPRESIRPYQHLRLPVLENNQGVGENIEKEKRTPKANQFYRNSEFLLAKDKFPPAESNKKSKLNLKKHGGREIGHGHGMGSKFLKSCSSLLGKLMKHKHGWVFNSPVDVEGLGLHDYFSIITHPMDLGTVKSRLSKNWYKSPKEFAEDVRLTLRNAMTYNPKGQDVHVMAEQLSKIFEDRWAIIESDYNREMRYAIDYGAAPLAPSPLSRKVPTFPPPPLDMRRILDRSESLAHTPRLMNITPSSRTPAPKKPKAKDPNKRDMTFEEKQKLSTNLQSLPSEKLDAIVQIIKKRNSALHQHDDEIEVDIDSVDAETLWELDRFVTNYKKSLSKNKRKAELAQARAEAQQNALQKSQVPVMSDVLRATQAEERNVHPSLPVQGGKQADNASRSSSSSSSSSDSGSSSSDSDSDSSSASGSDAGSQGT</sequence>
<evidence type="ECO:0000313" key="10">
    <source>
        <dbReference type="Proteomes" id="UP001341840"/>
    </source>
</evidence>
<dbReference type="Pfam" id="PF17035">
    <property type="entry name" value="BET"/>
    <property type="match status" value="1"/>
</dbReference>
<dbReference type="PRINTS" id="PR00503">
    <property type="entry name" value="BROMODOMAIN"/>
</dbReference>
<feature type="compositionally biased region" description="Basic and acidic residues" evidence="6">
    <location>
        <begin position="180"/>
        <end position="201"/>
    </location>
</feature>
<evidence type="ECO:0000256" key="3">
    <source>
        <dbReference type="ARBA" id="ARBA00023163"/>
    </source>
</evidence>
<dbReference type="CDD" id="cd05506">
    <property type="entry name" value="Bromo_plant1"/>
    <property type="match status" value="1"/>
</dbReference>
<dbReference type="PANTHER" id="PTHR45926">
    <property type="entry name" value="OSJNBA0053K19.4 PROTEIN"/>
    <property type="match status" value="1"/>
</dbReference>